<accession>A0ABT8T4J9</accession>
<dbReference type="Proteomes" id="UP001169006">
    <property type="component" value="Unassembled WGS sequence"/>
</dbReference>
<keyword evidence="2" id="KW-1185">Reference proteome</keyword>
<reference evidence="1" key="1">
    <citation type="journal article" date="2015" name="Int. J. Syst. Evol. Microbiol.">
        <title>Rhizobium oryzicola sp. nov., potential plant-growth-promoting endophytic bacteria isolated from rice roots.</title>
        <authorList>
            <person name="Zhang X.X."/>
            <person name="Gao J.S."/>
            <person name="Cao Y.H."/>
            <person name="Sheirdil R.A."/>
            <person name="Wang X.C."/>
            <person name="Zhang L."/>
        </authorList>
    </citation>
    <scope>NUCLEOTIDE SEQUENCE</scope>
    <source>
        <strain evidence="1">05753</strain>
    </source>
</reference>
<dbReference type="InterPro" id="IPR029032">
    <property type="entry name" value="AhpD-like"/>
</dbReference>
<reference evidence="1" key="2">
    <citation type="submission" date="2023-07" db="EMBL/GenBank/DDBJ databases">
        <authorList>
            <person name="Sun H."/>
        </authorList>
    </citation>
    <scope>NUCLEOTIDE SEQUENCE</scope>
    <source>
        <strain evidence="1">05753</strain>
    </source>
</reference>
<dbReference type="RefSeq" id="WP_081177332.1">
    <property type="nucleotide sequence ID" value="NZ_JAUKWQ010000021.1"/>
</dbReference>
<sequence>MARIPLLDMQPETLETSTGEAHALLETAKAKLGFVPNMYGYMAKLPPVLANYMSSYDAFRSQSGFTSAEQETVFLTISRVNGCTYCMAAHSMIADKKSRVPSASLDALRSGEELPDAKLQAVAAMTEAMVVSRGNPGKASIEAFLAAGYTEQHVFGIVLAIAAKTFSNYVNHLAGTPVDAVFAPYSVD</sequence>
<protein>
    <submittedName>
        <fullName evidence="1">Carboxymuconolactone decarboxylase family protein</fullName>
    </submittedName>
</protein>
<dbReference type="SUPFAM" id="SSF69118">
    <property type="entry name" value="AhpD-like"/>
    <property type="match status" value="1"/>
</dbReference>
<name>A0ABT8T4J9_9HYPH</name>
<dbReference type="PANTHER" id="PTHR35446:SF3">
    <property type="entry name" value="CMD DOMAIN-CONTAINING PROTEIN"/>
    <property type="match status" value="1"/>
</dbReference>
<gene>
    <name evidence="1" type="ORF">Q2T52_26550</name>
</gene>
<evidence type="ECO:0000313" key="2">
    <source>
        <dbReference type="Proteomes" id="UP001169006"/>
    </source>
</evidence>
<dbReference type="EMBL" id="JAUKWQ010000021">
    <property type="protein sequence ID" value="MDO1585662.1"/>
    <property type="molecule type" value="Genomic_DNA"/>
</dbReference>
<organism evidence="1 2">
    <name type="scientific">Rhizobium oryzicola</name>
    <dbReference type="NCBI Taxonomy" id="1232668"/>
    <lineage>
        <taxon>Bacteria</taxon>
        <taxon>Pseudomonadati</taxon>
        <taxon>Pseudomonadota</taxon>
        <taxon>Alphaproteobacteria</taxon>
        <taxon>Hyphomicrobiales</taxon>
        <taxon>Rhizobiaceae</taxon>
        <taxon>Rhizobium/Agrobacterium group</taxon>
        <taxon>Rhizobium</taxon>
    </lineage>
</organism>
<dbReference type="Gene3D" id="1.20.1290.10">
    <property type="entry name" value="AhpD-like"/>
    <property type="match status" value="1"/>
</dbReference>
<evidence type="ECO:0000313" key="1">
    <source>
        <dbReference type="EMBL" id="MDO1585662.1"/>
    </source>
</evidence>
<comment type="caution">
    <text evidence="1">The sequence shown here is derived from an EMBL/GenBank/DDBJ whole genome shotgun (WGS) entry which is preliminary data.</text>
</comment>
<proteinExistence type="predicted"/>
<dbReference type="PANTHER" id="PTHR35446">
    <property type="entry name" value="SI:CH211-175M2.5"/>
    <property type="match status" value="1"/>
</dbReference>